<evidence type="ECO:0000313" key="12">
    <source>
        <dbReference type="EMBL" id="SDT11193.1"/>
    </source>
</evidence>
<name>A0A1H1XPP9_9GAMM</name>
<keyword evidence="14" id="KW-1185">Reference proteome</keyword>
<keyword evidence="7" id="KW-0812">Transmembrane</keyword>
<dbReference type="EMBL" id="BAABWD010000002">
    <property type="protein sequence ID" value="GAA6131774.1"/>
    <property type="molecule type" value="Genomic_DNA"/>
</dbReference>
<comment type="similarity">
    <text evidence="2">Belongs to the GSP N family.</text>
</comment>
<dbReference type="STRING" id="472181.SAMN05216271_3620"/>
<keyword evidence="9" id="KW-0472">Membrane</keyword>
<evidence type="ECO:0000256" key="5">
    <source>
        <dbReference type="ARBA" id="ARBA00022475"/>
    </source>
</evidence>
<dbReference type="Proteomes" id="UP001486808">
    <property type="component" value="Unassembled WGS sequence"/>
</dbReference>
<evidence type="ECO:0000256" key="6">
    <source>
        <dbReference type="ARBA" id="ARBA00022519"/>
    </source>
</evidence>
<reference evidence="11 14" key="3">
    <citation type="submission" date="2024-04" db="EMBL/GenBank/DDBJ databases">
        <title>Draft genome sequence of Halopseudomonas sabulinigri NBRC 116187.</title>
        <authorList>
            <person name="Miyakawa T."/>
            <person name="Kusuya Y."/>
            <person name="Miura T."/>
        </authorList>
    </citation>
    <scope>NUCLEOTIDE SEQUENCE [LARGE SCALE GENOMIC DNA]</scope>
    <source>
        <strain evidence="11 14">4NH20-0042</strain>
    </source>
</reference>
<gene>
    <name evidence="11" type="ORF">NBRC116187_21340</name>
    <name evidence="12" type="ORF">SAMN05216271_3620</name>
</gene>
<keyword evidence="5" id="KW-1003">Cell membrane</keyword>
<dbReference type="AlphaFoldDB" id="A0A1H1XPP9"/>
<dbReference type="GO" id="GO:0015627">
    <property type="term" value="C:type II protein secretion system complex"/>
    <property type="evidence" value="ECO:0007669"/>
    <property type="project" value="InterPro"/>
</dbReference>
<evidence type="ECO:0000256" key="1">
    <source>
        <dbReference type="ARBA" id="ARBA00004533"/>
    </source>
</evidence>
<evidence type="ECO:0000256" key="7">
    <source>
        <dbReference type="ARBA" id="ARBA00022692"/>
    </source>
</evidence>
<dbReference type="Pfam" id="PF01203">
    <property type="entry name" value="T2SSN"/>
    <property type="match status" value="1"/>
</dbReference>
<evidence type="ECO:0000256" key="10">
    <source>
        <dbReference type="ARBA" id="ARBA00030772"/>
    </source>
</evidence>
<accession>A0A1H1XPP9</accession>
<dbReference type="GO" id="GO:0005886">
    <property type="term" value="C:plasma membrane"/>
    <property type="evidence" value="ECO:0007669"/>
    <property type="project" value="UniProtKB-SubCell"/>
</dbReference>
<evidence type="ECO:0000256" key="4">
    <source>
        <dbReference type="ARBA" id="ARBA00022448"/>
    </source>
</evidence>
<reference evidence="13" key="1">
    <citation type="submission" date="2016-10" db="EMBL/GenBank/DDBJ databases">
        <authorList>
            <person name="Varghese N."/>
            <person name="Submissions S."/>
        </authorList>
    </citation>
    <scope>NUCLEOTIDE SEQUENCE [LARGE SCALE GENOMIC DNA]</scope>
    <source>
        <strain evidence="13">JCM 14963</strain>
    </source>
</reference>
<protein>
    <recommendedName>
        <fullName evidence="3">Type II secretion system protein N</fullName>
    </recommendedName>
    <alternativeName>
        <fullName evidence="10">General secretion pathway protein N</fullName>
    </alternativeName>
</protein>
<dbReference type="EMBL" id="LT629763">
    <property type="protein sequence ID" value="SDT11193.1"/>
    <property type="molecule type" value="Genomic_DNA"/>
</dbReference>
<comment type="subcellular location">
    <subcellularLocation>
        <location evidence="1">Cell inner membrane</location>
    </subcellularLocation>
</comment>
<keyword evidence="8" id="KW-0653">Protein transport</keyword>
<keyword evidence="4" id="KW-0813">Transport</keyword>
<sequence>MLRVWSMKVFVWLALAVFCVTLVSNLPASLVWRQVKPNLPAKVQLQGVTGSLWQGQVANMQVEGIDQGALRWDWRPAAMLKAQLALDLDWRPRNSQVYATLRVGFGTVVLEQVNGRLDARSMAAVNKAPFILTGDWLLDIPELRLKDFERVVHAEGRIAWQNAGGGLPEPLALGHLSAQLSSDNDWLLMTLADQEGPLGLQGNAKWRPAQALQLDTRLKARAQADAGLAEGLKLLGRPDAEGWVHWRARLQ</sequence>
<evidence type="ECO:0000256" key="8">
    <source>
        <dbReference type="ARBA" id="ARBA00022927"/>
    </source>
</evidence>
<proteinExistence type="inferred from homology"/>
<evidence type="ECO:0000313" key="14">
    <source>
        <dbReference type="Proteomes" id="UP001486808"/>
    </source>
</evidence>
<dbReference type="Proteomes" id="UP000243413">
    <property type="component" value="Chromosome I"/>
</dbReference>
<reference evidence="12" key="2">
    <citation type="submission" date="2016-10" db="EMBL/GenBank/DDBJ databases">
        <authorList>
            <person name="de Groot N.N."/>
        </authorList>
    </citation>
    <scope>NUCLEOTIDE SEQUENCE [LARGE SCALE GENOMIC DNA]</scope>
    <source>
        <strain evidence="12">JCM 14963</strain>
    </source>
</reference>
<dbReference type="GO" id="GO:0015628">
    <property type="term" value="P:protein secretion by the type II secretion system"/>
    <property type="evidence" value="ECO:0007669"/>
    <property type="project" value="InterPro"/>
</dbReference>
<evidence type="ECO:0000256" key="9">
    <source>
        <dbReference type="ARBA" id="ARBA00023136"/>
    </source>
</evidence>
<evidence type="ECO:0000313" key="13">
    <source>
        <dbReference type="Proteomes" id="UP000243413"/>
    </source>
</evidence>
<keyword evidence="6" id="KW-0997">Cell inner membrane</keyword>
<evidence type="ECO:0000313" key="11">
    <source>
        <dbReference type="EMBL" id="GAA6131774.1"/>
    </source>
</evidence>
<evidence type="ECO:0000256" key="3">
    <source>
        <dbReference type="ARBA" id="ARBA00021563"/>
    </source>
</evidence>
<organism evidence="12 13">
    <name type="scientific">Halopseudomonas sabulinigri</name>
    <dbReference type="NCBI Taxonomy" id="472181"/>
    <lineage>
        <taxon>Bacteria</taxon>
        <taxon>Pseudomonadati</taxon>
        <taxon>Pseudomonadota</taxon>
        <taxon>Gammaproteobacteria</taxon>
        <taxon>Pseudomonadales</taxon>
        <taxon>Pseudomonadaceae</taxon>
        <taxon>Halopseudomonas</taxon>
    </lineage>
</organism>
<dbReference type="InterPro" id="IPR022792">
    <property type="entry name" value="T2SS_protein-GspN"/>
</dbReference>
<evidence type="ECO:0000256" key="2">
    <source>
        <dbReference type="ARBA" id="ARBA00007208"/>
    </source>
</evidence>